<dbReference type="InterPro" id="IPR006060">
    <property type="entry name" value="Maltose/Cyclodextrin-bd"/>
</dbReference>
<feature type="region of interest" description="Disordered" evidence="7">
    <location>
        <begin position="27"/>
        <end position="50"/>
    </location>
</feature>
<dbReference type="PANTHER" id="PTHR30061">
    <property type="entry name" value="MALTOSE-BINDING PERIPLASMIC PROTEIN"/>
    <property type="match status" value="1"/>
</dbReference>
<comment type="subcellular location">
    <subcellularLocation>
        <location evidence="6">Cell membrane</location>
        <topology evidence="6">Lipid-anchor</topology>
    </subcellularLocation>
</comment>
<dbReference type="InterPro" id="IPR006059">
    <property type="entry name" value="SBP"/>
</dbReference>
<gene>
    <name evidence="8" type="ORF">HNR44_002009</name>
</gene>
<keyword evidence="9" id="KW-1185">Reference proteome</keyword>
<dbReference type="PROSITE" id="PS51257">
    <property type="entry name" value="PROKAR_LIPOPROTEIN"/>
    <property type="match status" value="1"/>
</dbReference>
<evidence type="ECO:0000256" key="3">
    <source>
        <dbReference type="ARBA" id="ARBA00022597"/>
    </source>
</evidence>
<keyword evidence="3 6" id="KW-0762">Sugar transport</keyword>
<evidence type="ECO:0000256" key="4">
    <source>
        <dbReference type="ARBA" id="ARBA00022729"/>
    </source>
</evidence>
<evidence type="ECO:0000256" key="2">
    <source>
        <dbReference type="ARBA" id="ARBA00022448"/>
    </source>
</evidence>
<feature type="signal peptide" evidence="6">
    <location>
        <begin position="1"/>
        <end position="22"/>
    </location>
</feature>
<protein>
    <recommendedName>
        <fullName evidence="5 6">Maltodextrin-binding protein</fullName>
    </recommendedName>
</protein>
<keyword evidence="4 6" id="KW-0732">Signal</keyword>
<keyword evidence="2 6" id="KW-0813">Transport</keyword>
<evidence type="ECO:0000256" key="6">
    <source>
        <dbReference type="RuleBase" id="RU365005"/>
    </source>
</evidence>
<dbReference type="AlphaFoldDB" id="A0A841PUQ0"/>
<accession>A0A841PUQ0</accession>
<dbReference type="EMBL" id="JACHHJ010000002">
    <property type="protein sequence ID" value="MBB6450031.1"/>
    <property type="molecule type" value="Genomic_DNA"/>
</dbReference>
<dbReference type="PROSITE" id="PS01037">
    <property type="entry name" value="SBP_BACTERIAL_1"/>
    <property type="match status" value="1"/>
</dbReference>
<dbReference type="GO" id="GO:0015768">
    <property type="term" value="P:maltose transport"/>
    <property type="evidence" value="ECO:0007669"/>
    <property type="project" value="TreeGrafter"/>
</dbReference>
<feature type="compositionally biased region" description="Acidic residues" evidence="7">
    <location>
        <begin position="27"/>
        <end position="38"/>
    </location>
</feature>
<dbReference type="GO" id="GO:0055052">
    <property type="term" value="C:ATP-binding cassette (ABC) transporter complex, substrate-binding subunit-containing"/>
    <property type="evidence" value="ECO:0007669"/>
    <property type="project" value="TreeGrafter"/>
</dbReference>
<dbReference type="GO" id="GO:0015144">
    <property type="term" value="F:carbohydrate transmembrane transporter activity"/>
    <property type="evidence" value="ECO:0007669"/>
    <property type="project" value="InterPro"/>
</dbReference>
<comment type="caution">
    <text evidence="8">The sequence shown here is derived from an EMBL/GenBank/DDBJ whole genome shotgun (WGS) entry which is preliminary data.</text>
</comment>
<sequence>MLKQRRFLMPAAVFTFSMLLVACAPDRDEEQVDSESIDGENGGGEPEQPESLHMWINDDDDQIAAIETIAERYTEETGIEVELTTMSMFEQGENMALDGPAGSGPDIYFVPHDHTGNLAVQNLIEPIELDPEDEDRFTDESLQGMTYEGELYGVPFVSETYGLLYNEELVPEAPKTMEELEKIAEELTDTANDEYGFLAETSEMYFSYPFIAGYGGYIFGETEDGYNPDDIGLNNEGAIEGAEKIKNWHDNDWIPSTIDPEIQDGLFTEGNVGVSLTGPWNIPSYAAGIGEENLSSAALPELSNGEVAPSLIGFKSWVMSPYSEHQYWAQDLMLFMTEDENNMHYYREAGEMPAVEELLEDPEIADDELMQGFAEQTLNGEPMPNIPEIDQVWEASEDALQFISEGEDPEEVFDEAVDQIYENIEMMGN</sequence>
<keyword evidence="6" id="KW-0472">Membrane</keyword>
<evidence type="ECO:0000256" key="1">
    <source>
        <dbReference type="ARBA" id="ARBA00008520"/>
    </source>
</evidence>
<evidence type="ECO:0000313" key="9">
    <source>
        <dbReference type="Proteomes" id="UP000568839"/>
    </source>
</evidence>
<feature type="chain" id="PRO_5039759573" description="Maltodextrin-binding protein" evidence="6">
    <location>
        <begin position="23"/>
        <end position="429"/>
    </location>
</feature>
<comment type="similarity">
    <text evidence="1 6">Belongs to the bacterial solute-binding protein 1 family.</text>
</comment>
<organism evidence="8 9">
    <name type="scientific">Geomicrobium halophilum</name>
    <dbReference type="NCBI Taxonomy" id="549000"/>
    <lineage>
        <taxon>Bacteria</taxon>
        <taxon>Bacillati</taxon>
        <taxon>Bacillota</taxon>
        <taxon>Bacilli</taxon>
        <taxon>Bacillales</taxon>
        <taxon>Geomicrobium</taxon>
    </lineage>
</organism>
<proteinExistence type="inferred from homology"/>
<dbReference type="SUPFAM" id="SSF53850">
    <property type="entry name" value="Periplasmic binding protein-like II"/>
    <property type="match status" value="1"/>
</dbReference>
<dbReference type="PRINTS" id="PR00181">
    <property type="entry name" value="MALTOSEBP"/>
</dbReference>
<dbReference type="RefSeq" id="WP_184403954.1">
    <property type="nucleotide sequence ID" value="NZ_JACHHJ010000002.1"/>
</dbReference>
<keyword evidence="6" id="KW-0449">Lipoprotein</keyword>
<name>A0A841PUQ0_9BACL</name>
<dbReference type="Proteomes" id="UP000568839">
    <property type="component" value="Unassembled WGS sequence"/>
</dbReference>
<evidence type="ECO:0000256" key="7">
    <source>
        <dbReference type="SAM" id="MobiDB-lite"/>
    </source>
</evidence>
<keyword evidence="6" id="KW-1003">Cell membrane</keyword>
<dbReference type="Pfam" id="PF13416">
    <property type="entry name" value="SBP_bac_8"/>
    <property type="match status" value="1"/>
</dbReference>
<evidence type="ECO:0000313" key="8">
    <source>
        <dbReference type="EMBL" id="MBB6450031.1"/>
    </source>
</evidence>
<dbReference type="GO" id="GO:0042956">
    <property type="term" value="P:maltodextrin transmembrane transport"/>
    <property type="evidence" value="ECO:0007669"/>
    <property type="project" value="TreeGrafter"/>
</dbReference>
<evidence type="ECO:0000256" key="5">
    <source>
        <dbReference type="ARBA" id="ARBA00030303"/>
    </source>
</evidence>
<dbReference type="GO" id="GO:1901982">
    <property type="term" value="F:maltose binding"/>
    <property type="evidence" value="ECO:0007669"/>
    <property type="project" value="TreeGrafter"/>
</dbReference>
<reference evidence="8 9" key="1">
    <citation type="submission" date="2020-08" db="EMBL/GenBank/DDBJ databases">
        <title>Genomic Encyclopedia of Type Strains, Phase IV (KMG-IV): sequencing the most valuable type-strain genomes for metagenomic binning, comparative biology and taxonomic classification.</title>
        <authorList>
            <person name="Goeker M."/>
        </authorList>
    </citation>
    <scope>NUCLEOTIDE SEQUENCE [LARGE SCALE GENOMIC DNA]</scope>
    <source>
        <strain evidence="8 9">DSM 21769</strain>
    </source>
</reference>
<dbReference type="InterPro" id="IPR006061">
    <property type="entry name" value="SBP_1_CS"/>
</dbReference>
<dbReference type="Gene3D" id="3.40.190.10">
    <property type="entry name" value="Periplasmic binding protein-like II"/>
    <property type="match status" value="2"/>
</dbReference>
<dbReference type="PANTHER" id="PTHR30061:SF50">
    <property type="entry name" value="MALTOSE_MALTODEXTRIN-BINDING PERIPLASMIC PROTEIN"/>
    <property type="match status" value="1"/>
</dbReference>